<dbReference type="PANTHER" id="PTHR43037">
    <property type="entry name" value="UNNAMED PRODUCT-RELATED"/>
    <property type="match status" value="1"/>
</dbReference>
<evidence type="ECO:0000313" key="3">
    <source>
        <dbReference type="EMBL" id="TGN23619.1"/>
    </source>
</evidence>
<protein>
    <recommendedName>
        <fullName evidence="5">Esterase</fullName>
    </recommendedName>
</protein>
<dbReference type="RefSeq" id="WP_135836470.1">
    <property type="nucleotide sequence ID" value="NZ_SRPE01000011.1"/>
</dbReference>
<accession>A0A4Z1BF30</accession>
<evidence type="ECO:0000256" key="1">
    <source>
        <dbReference type="ARBA" id="ARBA00022729"/>
    </source>
</evidence>
<dbReference type="SUPFAM" id="SSF53474">
    <property type="entry name" value="alpha/beta-Hydrolases"/>
    <property type="match status" value="1"/>
</dbReference>
<evidence type="ECO:0008006" key="5">
    <source>
        <dbReference type="Google" id="ProtNLM"/>
    </source>
</evidence>
<dbReference type="Proteomes" id="UP000297998">
    <property type="component" value="Unassembled WGS sequence"/>
</dbReference>
<dbReference type="Pfam" id="PF00756">
    <property type="entry name" value="Esterase"/>
    <property type="match status" value="1"/>
</dbReference>
<dbReference type="InterPro" id="IPR029058">
    <property type="entry name" value="AB_hydrolase_fold"/>
</dbReference>
<dbReference type="AlphaFoldDB" id="A0A4Z1BF30"/>
<comment type="caution">
    <text evidence="3">The sequence shown here is derived from an EMBL/GenBank/DDBJ whole genome shotgun (WGS) entry which is preliminary data.</text>
</comment>
<name>A0A4Z1BF30_9FLAO</name>
<dbReference type="OrthoDB" id="699118at2"/>
<keyword evidence="2" id="KW-0378">Hydrolase</keyword>
<gene>
    <name evidence="3" type="ORF">E4J94_14290</name>
</gene>
<dbReference type="PANTHER" id="PTHR43037:SF5">
    <property type="entry name" value="FERULOYL ESTERASE"/>
    <property type="match status" value="1"/>
</dbReference>
<evidence type="ECO:0000313" key="4">
    <source>
        <dbReference type="Proteomes" id="UP000297998"/>
    </source>
</evidence>
<dbReference type="InterPro" id="IPR050955">
    <property type="entry name" value="Plant_Biomass_Hydrol_Est"/>
</dbReference>
<keyword evidence="1" id="KW-0732">Signal</keyword>
<proteinExistence type="predicted"/>
<reference evidence="3 4" key="1">
    <citation type="submission" date="2019-03" db="EMBL/GenBank/DDBJ databases">
        <title>Empedobacter tilapiae sp. nov., isolated from an intestine of Nile tilapia Oreochromis niloticus.</title>
        <authorList>
            <person name="Kim Y.-O."/>
            <person name="Yoon J.-H."/>
        </authorList>
    </citation>
    <scope>NUCLEOTIDE SEQUENCE [LARGE SCALE GENOMIC DNA]</scope>
    <source>
        <strain evidence="3 4">MRS2</strain>
    </source>
</reference>
<keyword evidence="4" id="KW-1185">Reference proteome</keyword>
<dbReference type="EMBL" id="SRPE01000011">
    <property type="protein sequence ID" value="TGN23619.1"/>
    <property type="molecule type" value="Genomic_DNA"/>
</dbReference>
<dbReference type="InterPro" id="IPR000801">
    <property type="entry name" value="Esterase-like"/>
</dbReference>
<dbReference type="GO" id="GO:0016787">
    <property type="term" value="F:hydrolase activity"/>
    <property type="evidence" value="ECO:0007669"/>
    <property type="project" value="UniProtKB-KW"/>
</dbReference>
<evidence type="ECO:0000256" key="2">
    <source>
        <dbReference type="ARBA" id="ARBA00022801"/>
    </source>
</evidence>
<dbReference type="Gene3D" id="3.40.50.1820">
    <property type="entry name" value="alpha/beta hydrolase"/>
    <property type="match status" value="1"/>
</dbReference>
<sequence length="551" mass="65361">MKNYIFIIITFLSTQIFSQETYSNLISKAENLIEEDKKDLALDYYTKAFNLHKDSINSFDLYDAAELSNEVNQATQCFDFLEKLVKKNSKPFPGWYFILDKDSRIKFKNLLKDNRWLNLVETSNKISKKFYDSIQLTNDEFFRTKKSSNVDINDKEKLYKSLRNSSSYLSKKEQNYSIFFPINDTLKSSYFIHLPKNYNPNKKYTMLIFLHGAVNYNELRTFSTDDNLKGWNRFYTKYANKHDVILVFPQADKNYNWLTSDKGFYMIPEIIRQIKSTINVDDNKVFLTGHSNGASGSFNYLVKQPTSFAGFYGFNTQPIVRTGGTFVQNILNRSYINFSTDLDYYFPPQANDDLTALMQSLNIDYKDYRYNGYPHWFPEFNGSEAAYKILFDDLMNRKRNPFPKKLIWETDDVKYGKVDWIEITKLDTISTKKEWQKNYNFKITKWLEYDNNDSLQIKDVDKMAFNFPRKSGLIKAIYSKNRFDIETSSVKSFRLYISPEMINLSKKLKIYANNKLIYNQKVDYNSFFMKENFNKNIDKEQVWINSIDFEL</sequence>
<organism evidence="3 4">
    <name type="scientific">Empedobacter tilapiae</name>
    <dbReference type="NCBI Taxonomy" id="2491114"/>
    <lineage>
        <taxon>Bacteria</taxon>
        <taxon>Pseudomonadati</taxon>
        <taxon>Bacteroidota</taxon>
        <taxon>Flavobacteriia</taxon>
        <taxon>Flavobacteriales</taxon>
        <taxon>Weeksellaceae</taxon>
        <taxon>Empedobacter</taxon>
    </lineage>
</organism>